<protein>
    <recommendedName>
        <fullName evidence="3">BON domain-containing protein</fullName>
    </recommendedName>
</protein>
<dbReference type="RefSeq" id="WP_097319761.1">
    <property type="nucleotide sequence ID" value="NZ_OBDY01000003.1"/>
</dbReference>
<evidence type="ECO:0000313" key="2">
    <source>
        <dbReference type="Proteomes" id="UP000219612"/>
    </source>
</evidence>
<organism evidence="1 2">
    <name type="scientific">Paractinoplanes atraurantiacus</name>
    <dbReference type="NCBI Taxonomy" id="1036182"/>
    <lineage>
        <taxon>Bacteria</taxon>
        <taxon>Bacillati</taxon>
        <taxon>Actinomycetota</taxon>
        <taxon>Actinomycetes</taxon>
        <taxon>Micromonosporales</taxon>
        <taxon>Micromonosporaceae</taxon>
        <taxon>Paractinoplanes</taxon>
    </lineage>
</organism>
<evidence type="ECO:0008006" key="3">
    <source>
        <dbReference type="Google" id="ProtNLM"/>
    </source>
</evidence>
<dbReference type="Proteomes" id="UP000219612">
    <property type="component" value="Unassembled WGS sequence"/>
</dbReference>
<dbReference type="EMBL" id="OBDY01000003">
    <property type="protein sequence ID" value="SNY30669.1"/>
    <property type="molecule type" value="Genomic_DNA"/>
</dbReference>
<evidence type="ECO:0000313" key="1">
    <source>
        <dbReference type="EMBL" id="SNY30669.1"/>
    </source>
</evidence>
<sequence>MTNDIDLEAEIQRLLTEHDRIAEQGITVQRREHSIVLGGEVESAQRRDEICRQITTRFPEVEITCDIGITRAQAPSEVEEIS</sequence>
<reference evidence="2" key="1">
    <citation type="submission" date="2017-09" db="EMBL/GenBank/DDBJ databases">
        <authorList>
            <person name="Varghese N."/>
            <person name="Submissions S."/>
        </authorList>
    </citation>
    <scope>NUCLEOTIDE SEQUENCE [LARGE SCALE GENOMIC DNA]</scope>
    <source>
        <strain evidence="2">CGMCC 4.6857</strain>
    </source>
</reference>
<accession>A0A285H4B3</accession>
<dbReference type="OrthoDB" id="3396286at2"/>
<keyword evidence="2" id="KW-1185">Reference proteome</keyword>
<dbReference type="AlphaFoldDB" id="A0A285H4B3"/>
<proteinExistence type="predicted"/>
<name>A0A285H4B3_9ACTN</name>
<gene>
    <name evidence="1" type="ORF">SAMN05421748_103443</name>
</gene>